<dbReference type="GO" id="GO:0004553">
    <property type="term" value="F:hydrolase activity, hydrolyzing O-glycosyl compounds"/>
    <property type="evidence" value="ECO:0007669"/>
    <property type="project" value="InterPro"/>
</dbReference>
<keyword evidence="2 3" id="KW-0326">Glycosidase</keyword>
<proteinExistence type="inferred from homology"/>
<accession>A0AAU3HZM2</accession>
<keyword evidence="1 3" id="KW-0378">Hydrolase</keyword>
<organism evidence="7">
    <name type="scientific">Streptomyces sp. NBC_01393</name>
    <dbReference type="NCBI Taxonomy" id="2903851"/>
    <lineage>
        <taxon>Bacteria</taxon>
        <taxon>Bacillati</taxon>
        <taxon>Actinomycetota</taxon>
        <taxon>Actinomycetes</taxon>
        <taxon>Kitasatosporales</taxon>
        <taxon>Streptomycetaceae</taxon>
        <taxon>Streptomyces</taxon>
    </lineage>
</organism>
<reference evidence="7" key="1">
    <citation type="submission" date="2022-10" db="EMBL/GenBank/DDBJ databases">
        <title>The complete genomes of actinobacterial strains from the NBC collection.</title>
        <authorList>
            <person name="Joergensen T.S."/>
            <person name="Alvarez Arevalo M."/>
            <person name="Sterndorff E.B."/>
            <person name="Faurdal D."/>
            <person name="Vuksanovic O."/>
            <person name="Mourched A.-S."/>
            <person name="Charusanti P."/>
            <person name="Shaw S."/>
            <person name="Blin K."/>
            <person name="Weber T."/>
        </authorList>
    </citation>
    <scope>NUCLEOTIDE SEQUENCE</scope>
    <source>
        <strain evidence="7">NBC_01393</strain>
    </source>
</reference>
<name>A0AAU3HZM2_9ACTN</name>
<feature type="compositionally biased region" description="Low complexity" evidence="4">
    <location>
        <begin position="66"/>
        <end position="77"/>
    </location>
</feature>
<feature type="region of interest" description="Disordered" evidence="4">
    <location>
        <begin position="387"/>
        <end position="541"/>
    </location>
</feature>
<dbReference type="InterPro" id="IPR017853">
    <property type="entry name" value="GH"/>
</dbReference>
<feature type="signal peptide" evidence="5">
    <location>
        <begin position="1"/>
        <end position="33"/>
    </location>
</feature>
<evidence type="ECO:0000313" key="7">
    <source>
        <dbReference type="EMBL" id="WTZ09596.1"/>
    </source>
</evidence>
<dbReference type="PROSITE" id="PS51764">
    <property type="entry name" value="GH26"/>
    <property type="match status" value="1"/>
</dbReference>
<dbReference type="EMBL" id="CP109546">
    <property type="protein sequence ID" value="WTZ09596.1"/>
    <property type="molecule type" value="Genomic_DNA"/>
</dbReference>
<feature type="compositionally biased region" description="Pro residues" evidence="4">
    <location>
        <begin position="492"/>
        <end position="534"/>
    </location>
</feature>
<evidence type="ECO:0000256" key="1">
    <source>
        <dbReference type="ARBA" id="ARBA00022801"/>
    </source>
</evidence>
<dbReference type="PRINTS" id="PR01217">
    <property type="entry name" value="PRICHEXTENSN"/>
</dbReference>
<feature type="domain" description="GH26" evidence="6">
    <location>
        <begin position="83"/>
        <end position="393"/>
    </location>
</feature>
<dbReference type="SUPFAM" id="SSF51445">
    <property type="entry name" value="(Trans)glycosidases"/>
    <property type="match status" value="1"/>
</dbReference>
<dbReference type="Gene3D" id="3.20.20.80">
    <property type="entry name" value="Glycosidases"/>
    <property type="match status" value="1"/>
</dbReference>
<feature type="compositionally biased region" description="Pro residues" evidence="4">
    <location>
        <begin position="460"/>
        <end position="478"/>
    </location>
</feature>
<comment type="similarity">
    <text evidence="3">Belongs to the glycosyl hydrolase 26 family.</text>
</comment>
<keyword evidence="5" id="KW-0732">Signal</keyword>
<evidence type="ECO:0000259" key="6">
    <source>
        <dbReference type="PROSITE" id="PS51764"/>
    </source>
</evidence>
<dbReference type="InterPro" id="IPR022790">
    <property type="entry name" value="GH26_dom"/>
</dbReference>
<evidence type="ECO:0000256" key="2">
    <source>
        <dbReference type="ARBA" id="ARBA00023295"/>
    </source>
</evidence>
<feature type="active site" description="Proton donor" evidence="3">
    <location>
        <position position="225"/>
    </location>
</feature>
<evidence type="ECO:0000256" key="4">
    <source>
        <dbReference type="SAM" id="MobiDB-lite"/>
    </source>
</evidence>
<sequence length="578" mass="62018">MAPQRQRPRSGRLAFIAAGIVTSVALASGPVYAVGAGAVRVGDPPAPTPTTAEPPLNSPAGGGVPAAGSASAPTGTPRPAAGVPTAPVTDGVEPARQGAAGLPAFGAYLDFGPEGVARIEQLSRWLGGTELRVGHTYLPGDRWSNIEGAPGFLDAWADWRRRQDDRMLVLNVPMMERNEEGLSDDQVRRLLREAETGAFDHHFRALAERLVELKVPDTVIVLGWEMNGITYTHRCGPDPEAWKTYWNRIVTAMRSVPGQRFRFDFAPNRGRDAIPWTECYPGDDTVDIIGMDAYDQPSGRSFGEQVKEPYGLQEQVDFAKAHGKSISYPEWGLYRNGDNVTYMKDMLAWIDEHRPLYNTLTDYCPHGVWQCQDNPSAAEAYRAALSPFDDPLPTAPAATPTPTSDPASTPTSAATSTPVPASTPTTEPASTPKPTPTPEPASTPEPVSTPTAPVETPVSKPVPTPVKTPTPEPVPAPVETPVSEPVSTPTATPKPVPTPAKTPTPDPVPTPVSEPVSTPTPTPPPAREPVPHATPDPATCAPLELGDWVEYWLGGKPCVRLDWSPDEWWSGDWWSSGW</sequence>
<feature type="chain" id="PRO_5043457922" evidence="5">
    <location>
        <begin position="34"/>
        <end position="578"/>
    </location>
</feature>
<protein>
    <submittedName>
        <fullName evidence="7">Glycosyl hydrolase</fullName>
    </submittedName>
</protein>
<feature type="compositionally biased region" description="Low complexity" evidence="4">
    <location>
        <begin position="444"/>
        <end position="459"/>
    </location>
</feature>
<dbReference type="Pfam" id="PF02156">
    <property type="entry name" value="Glyco_hydro_26"/>
    <property type="match status" value="1"/>
</dbReference>
<evidence type="ECO:0000256" key="5">
    <source>
        <dbReference type="SAM" id="SignalP"/>
    </source>
</evidence>
<evidence type="ECO:0000256" key="3">
    <source>
        <dbReference type="PROSITE-ProRule" id="PRU01100"/>
    </source>
</evidence>
<feature type="compositionally biased region" description="Low complexity" evidence="4">
    <location>
        <begin position="479"/>
        <end position="491"/>
    </location>
</feature>
<feature type="compositionally biased region" description="Low complexity" evidence="4">
    <location>
        <begin position="44"/>
        <end position="59"/>
    </location>
</feature>
<gene>
    <name evidence="7" type="ORF">OG699_17330</name>
</gene>
<dbReference type="AlphaFoldDB" id="A0AAU3HZM2"/>
<feature type="compositionally biased region" description="Pro residues" evidence="4">
    <location>
        <begin position="431"/>
        <end position="443"/>
    </location>
</feature>
<feature type="active site" description="Nucleophile" evidence="3">
    <location>
        <position position="330"/>
    </location>
</feature>
<feature type="compositionally biased region" description="Low complexity" evidence="4">
    <location>
        <begin position="395"/>
        <end position="430"/>
    </location>
</feature>
<feature type="region of interest" description="Disordered" evidence="4">
    <location>
        <begin position="44"/>
        <end position="95"/>
    </location>
</feature>